<feature type="compositionally biased region" description="Pro residues" evidence="5">
    <location>
        <begin position="674"/>
        <end position="686"/>
    </location>
</feature>
<feature type="compositionally biased region" description="Low complexity" evidence="5">
    <location>
        <begin position="68"/>
        <end position="84"/>
    </location>
</feature>
<name>A0A2K3CRK1_CHLRE</name>
<feature type="compositionally biased region" description="Polar residues" evidence="5">
    <location>
        <begin position="1045"/>
        <end position="1056"/>
    </location>
</feature>
<dbReference type="GeneID" id="5725143"/>
<keyword evidence="2" id="KW-0808">Transferase</keyword>
<feature type="compositionally biased region" description="Low complexity" evidence="5">
    <location>
        <begin position="1185"/>
        <end position="1202"/>
    </location>
</feature>
<accession>A0A2K3CRK1</accession>
<dbReference type="Proteomes" id="UP000006906">
    <property type="component" value="Chromosome 17"/>
</dbReference>
<protein>
    <submittedName>
        <fullName evidence="6">Uncharacterized protein</fullName>
    </submittedName>
</protein>
<dbReference type="STRING" id="3055.A0A2K3CRK1"/>
<evidence type="ECO:0000256" key="3">
    <source>
        <dbReference type="ARBA" id="ARBA00022695"/>
    </source>
</evidence>
<keyword evidence="3" id="KW-0548">Nucleotidyltransferase</keyword>
<feature type="compositionally biased region" description="Basic residues" evidence="5">
    <location>
        <begin position="243"/>
        <end position="253"/>
    </location>
</feature>
<evidence type="ECO:0000256" key="2">
    <source>
        <dbReference type="ARBA" id="ARBA00022679"/>
    </source>
</evidence>
<feature type="region of interest" description="Disordered" evidence="5">
    <location>
        <begin position="626"/>
        <end position="648"/>
    </location>
</feature>
<dbReference type="RefSeq" id="XP_001699591.2">
    <property type="nucleotide sequence ID" value="XM_001699539.2"/>
</dbReference>
<feature type="compositionally biased region" description="Low complexity" evidence="5">
    <location>
        <begin position="463"/>
        <end position="481"/>
    </location>
</feature>
<evidence type="ECO:0000256" key="1">
    <source>
        <dbReference type="ARBA" id="ARBA00022676"/>
    </source>
</evidence>
<feature type="region of interest" description="Disordered" evidence="5">
    <location>
        <begin position="455"/>
        <end position="492"/>
    </location>
</feature>
<feature type="region of interest" description="Disordered" evidence="5">
    <location>
        <begin position="1164"/>
        <end position="1202"/>
    </location>
</feature>
<feature type="region of interest" description="Disordered" evidence="5">
    <location>
        <begin position="1284"/>
        <end position="1303"/>
    </location>
</feature>
<sequence length="1514" mass="149317">MRANSALNGPAGLDVGSHSGLIWDPCAGLAGLRRVESSAALPWRTNPEDKRASQTQLQGSHASWPANSHASPDSASGPASASGAALPPLSAWQPFAVSCGAPHLAATAAPTAVGTAAAPPPQRGVDGVGAAAEHAALRHGHGPASAPPGPSRQGHDAHERSRSPGASYPTCAAAIAAAAAPGADALTAAAVAVAAAPPPHSAVGGGGLHPPPAWWGYYGPPPPGLHPHLPPPHPHLARRYHPHPHHGHHHHQALLRPGLPPPPPHWAHAHHNHLSHHNHRTAAAYAFRHATSATTSPYKTPPLSISASSGALPVAPEAEPAPAAAAADAAAGGPARHKRAVSYSGHGHVPYSPYHRPYGYGPHVPPPPPGACYPPGPWDPYGPYGPPPYPPPRYGPAGSSAFPPPLQPPLLPATSSHQSSPLDPQQQRPSMNRAASWHPGANLPTAAAVAAAAPGANGGGGAATSSSSSDAPAASPAGAAAEPPPSIVHPMSWSTAHAPAAAAVTQPPAAAGACPYKLSNYMSEPHYPYSAYYDMPYYDMAPGLAAGSGGGPSVYGPGSAAPGGFPAGGAAAAGWRAAGHAQGRVSDGNGSSTAMVYPPWYLGGAATASAPSPFLASAMGAEADAGPASAAATGGGGGGSKGALAPTAGGSSVVKVSSCVGLSPQDSWPATSPSTPPTPCQQPLSPPAAHAPSLQPQPQVLLQPQPGQLLQPQQLRGGAPPADDSGAKRRRVCPSTSLPLLPCGGGAGAAGAGKVSGLTARHGGMGTGLHDHSNTPCEPRSRMPNGSEVAWLNFLSGGDDASSGRGAAAAGSPSESTATVTATAADAGSDGAFARSSIATVAGSGPTAASSCLSPAAAAAAAAAGGSTVGGCGRLSTSLSGPAGCAVSAAQGSHDAVLSVTGSAPGNNGNGVGNYNGGGYNHNLGFAVRYDDDDDPMEISLRAQSHMFLDQEAGTGAAGAGVAGDAAVGVAAGGDVHGGLQLPSCMDALTQQQQHQKQQETPQQHGQLNACLARQAQQQQHQSAAAAAAMGSITFPSLHMPPRQLSPQRAPQPNRNQHAHHVEQSLAALPSTAQGVDPEDDREFLARVAAGFDDGTLDAFDGFDALDLKLEFEELGLGAEAPTPTAPTPSGAVTQAPLLLTADEMAAAAAMAAAGGGGAGRQLAAAAATPPPRGASVSSPGGSTAMMASPPSSHQAPAAVPPTASMPPAAAHFQHQHQHLAAPLGVGLPAAVAAAIASASASSPTKPPLSLAPVAVDMTTAMPAVDQAAAATAAAAHGTSRRAAIGNGCHEPKQLPPTVNDVNAEHLPGPVRVTVAGGSLGSIISAAISNVKKAVRGGGAAASGRRRKSSNADSDEDEDDGRAASGERAASSAAAAAAAAASAAATTDDPARDAAEAAAVGGKVVGVFHVLPYLEGGKCIEYDGELISRSAFERVGGSTMAKWYRSIKVLPDGMSLGRWLAAHKLPILKGNPRRSFKGRRDRAGEANTPALAASGGASATARGADGAVSDGDYC</sequence>
<proteinExistence type="predicted"/>
<dbReference type="PaxDb" id="3055-EDO98493"/>
<feature type="compositionally biased region" description="Basic and acidic residues" evidence="5">
    <location>
        <begin position="153"/>
        <end position="162"/>
    </location>
</feature>
<dbReference type="InterPro" id="IPR051838">
    <property type="entry name" value="ARTD_PARP"/>
</dbReference>
<feature type="region of interest" description="Disordered" evidence="5">
    <location>
        <begin position="1337"/>
        <end position="1369"/>
    </location>
</feature>
<feature type="region of interest" description="Disordered" evidence="5">
    <location>
        <begin position="135"/>
        <end position="167"/>
    </location>
</feature>
<evidence type="ECO:0000313" key="6">
    <source>
        <dbReference type="EMBL" id="PNW70910.1"/>
    </source>
</evidence>
<feature type="region of interest" description="Disordered" evidence="5">
    <location>
        <begin position="665"/>
        <end position="694"/>
    </location>
</feature>
<dbReference type="Gramene" id="PNW70910">
    <property type="protein sequence ID" value="PNW70910"/>
    <property type="gene ID" value="CHLRE_17g738600v5"/>
</dbReference>
<gene>
    <name evidence="6" type="ORF">CHLRE_17g738600v5</name>
</gene>
<evidence type="ECO:0000256" key="5">
    <source>
        <dbReference type="SAM" id="MobiDB-lite"/>
    </source>
</evidence>
<feature type="region of interest" description="Disordered" evidence="5">
    <location>
        <begin position="39"/>
        <end position="84"/>
    </location>
</feature>
<reference evidence="6 7" key="1">
    <citation type="journal article" date="2007" name="Science">
        <title>The Chlamydomonas genome reveals the evolution of key animal and plant functions.</title>
        <authorList>
            <person name="Merchant S.S."/>
            <person name="Prochnik S.E."/>
            <person name="Vallon O."/>
            <person name="Harris E.H."/>
            <person name="Karpowicz S.J."/>
            <person name="Witman G.B."/>
            <person name="Terry A."/>
            <person name="Salamov A."/>
            <person name="Fritz-Laylin L.K."/>
            <person name="Marechal-Drouard L."/>
            <person name="Marshall W.F."/>
            <person name="Qu L.H."/>
            <person name="Nelson D.R."/>
            <person name="Sanderfoot A.A."/>
            <person name="Spalding M.H."/>
            <person name="Kapitonov V.V."/>
            <person name="Ren Q."/>
            <person name="Ferris P."/>
            <person name="Lindquist E."/>
            <person name="Shapiro H."/>
            <person name="Lucas S.M."/>
            <person name="Grimwood J."/>
            <person name="Schmutz J."/>
            <person name="Cardol P."/>
            <person name="Cerutti H."/>
            <person name="Chanfreau G."/>
            <person name="Chen C.L."/>
            <person name="Cognat V."/>
            <person name="Croft M.T."/>
            <person name="Dent R."/>
            <person name="Dutcher S."/>
            <person name="Fernandez E."/>
            <person name="Fukuzawa H."/>
            <person name="Gonzalez-Ballester D."/>
            <person name="Gonzalez-Halphen D."/>
            <person name="Hallmann A."/>
            <person name="Hanikenne M."/>
            <person name="Hippler M."/>
            <person name="Inwood W."/>
            <person name="Jabbari K."/>
            <person name="Kalanon M."/>
            <person name="Kuras R."/>
            <person name="Lefebvre P.A."/>
            <person name="Lemaire S.D."/>
            <person name="Lobanov A.V."/>
            <person name="Lohr M."/>
            <person name="Manuell A."/>
            <person name="Meier I."/>
            <person name="Mets L."/>
            <person name="Mittag M."/>
            <person name="Mittelmeier T."/>
            <person name="Moroney J.V."/>
            <person name="Moseley J."/>
            <person name="Napoli C."/>
            <person name="Nedelcu A.M."/>
            <person name="Niyogi K."/>
            <person name="Novoselov S.V."/>
            <person name="Paulsen I.T."/>
            <person name="Pazour G."/>
            <person name="Purton S."/>
            <person name="Ral J.P."/>
            <person name="Riano-Pachon D.M."/>
            <person name="Riekhof W."/>
            <person name="Rymarquis L."/>
            <person name="Schroda M."/>
            <person name="Stern D."/>
            <person name="Umen J."/>
            <person name="Willows R."/>
            <person name="Wilson N."/>
            <person name="Zimmer S.L."/>
            <person name="Allmer J."/>
            <person name="Balk J."/>
            <person name="Bisova K."/>
            <person name="Chen C.J."/>
            <person name="Elias M."/>
            <person name="Gendler K."/>
            <person name="Hauser C."/>
            <person name="Lamb M.R."/>
            <person name="Ledford H."/>
            <person name="Long J.C."/>
            <person name="Minagawa J."/>
            <person name="Page M.D."/>
            <person name="Pan J."/>
            <person name="Pootakham W."/>
            <person name="Roje S."/>
            <person name="Rose A."/>
            <person name="Stahlberg E."/>
            <person name="Terauchi A.M."/>
            <person name="Yang P."/>
            <person name="Ball S."/>
            <person name="Bowler C."/>
            <person name="Dieckmann C.L."/>
            <person name="Gladyshev V.N."/>
            <person name="Green P."/>
            <person name="Jorgensen R."/>
            <person name="Mayfield S."/>
            <person name="Mueller-Roeber B."/>
            <person name="Rajamani S."/>
            <person name="Sayre R.T."/>
            <person name="Brokstein P."/>
            <person name="Dubchak I."/>
            <person name="Goodstein D."/>
            <person name="Hornick L."/>
            <person name="Huang Y.W."/>
            <person name="Jhaveri J."/>
            <person name="Luo Y."/>
            <person name="Martinez D."/>
            <person name="Ngau W.C."/>
            <person name="Otillar B."/>
            <person name="Poliakov A."/>
            <person name="Porter A."/>
            <person name="Szajkowski L."/>
            <person name="Werner G."/>
            <person name="Zhou K."/>
            <person name="Grigoriev I.V."/>
            <person name="Rokhsar D.S."/>
            <person name="Grossman A.R."/>
        </authorList>
    </citation>
    <scope>NUCLEOTIDE SEQUENCE [LARGE SCALE GENOMIC DNA]</scope>
    <source>
        <strain evidence="7">CC-503</strain>
    </source>
</reference>
<dbReference type="GO" id="GO:0016757">
    <property type="term" value="F:glycosyltransferase activity"/>
    <property type="evidence" value="ECO:0007669"/>
    <property type="project" value="UniProtKB-KW"/>
</dbReference>
<dbReference type="PANTHER" id="PTHR21328">
    <property type="entry name" value="POLY ADP-RIBOSE POLYMERASE FAMILY, MEMBER PARP"/>
    <property type="match status" value="1"/>
</dbReference>
<feature type="compositionally biased region" description="Pro residues" evidence="5">
    <location>
        <begin position="402"/>
        <end position="411"/>
    </location>
</feature>
<keyword evidence="7" id="KW-1185">Reference proteome</keyword>
<feature type="region of interest" description="Disordered" evidence="5">
    <location>
        <begin position="710"/>
        <end position="732"/>
    </location>
</feature>
<feature type="compositionally biased region" description="Polar residues" evidence="5">
    <location>
        <begin position="413"/>
        <end position="430"/>
    </location>
</feature>
<feature type="region of interest" description="Disordered" evidence="5">
    <location>
        <begin position="243"/>
        <end position="271"/>
    </location>
</feature>
<keyword evidence="1" id="KW-0328">Glycosyltransferase</keyword>
<dbReference type="EMBL" id="CM008978">
    <property type="protein sequence ID" value="PNW70910.1"/>
    <property type="molecule type" value="Genomic_DNA"/>
</dbReference>
<feature type="region of interest" description="Disordered" evidence="5">
    <location>
        <begin position="392"/>
        <end position="439"/>
    </location>
</feature>
<feature type="region of interest" description="Disordered" evidence="5">
    <location>
        <begin position="761"/>
        <end position="785"/>
    </location>
</feature>
<dbReference type="KEGG" id="cre:CHLRE_17g738600v5"/>
<feature type="region of interest" description="Disordered" evidence="5">
    <location>
        <begin position="1036"/>
        <end position="1062"/>
    </location>
</feature>
<keyword evidence="4" id="KW-0520">NAD</keyword>
<evidence type="ECO:0000256" key="4">
    <source>
        <dbReference type="ARBA" id="ARBA00023027"/>
    </source>
</evidence>
<dbReference type="InParanoid" id="A0A2K3CRK1"/>
<evidence type="ECO:0000313" key="7">
    <source>
        <dbReference type="Proteomes" id="UP000006906"/>
    </source>
</evidence>
<organism evidence="6 7">
    <name type="scientific">Chlamydomonas reinhardtii</name>
    <name type="common">Chlamydomonas smithii</name>
    <dbReference type="NCBI Taxonomy" id="3055"/>
    <lineage>
        <taxon>Eukaryota</taxon>
        <taxon>Viridiplantae</taxon>
        <taxon>Chlorophyta</taxon>
        <taxon>core chlorophytes</taxon>
        <taxon>Chlorophyceae</taxon>
        <taxon>CS clade</taxon>
        <taxon>Chlamydomonadales</taxon>
        <taxon>Chlamydomonadaceae</taxon>
        <taxon>Chlamydomonas</taxon>
    </lineage>
</organism>
<dbReference type="GO" id="GO:0016779">
    <property type="term" value="F:nucleotidyltransferase activity"/>
    <property type="evidence" value="ECO:0007669"/>
    <property type="project" value="UniProtKB-KW"/>
</dbReference>
<feature type="region of interest" description="Disordered" evidence="5">
    <location>
        <begin position="1472"/>
        <end position="1514"/>
    </location>
</feature>
<dbReference type="ExpressionAtlas" id="A0A2K3CRK1">
    <property type="expression patterns" value="baseline"/>
</dbReference>
<feature type="compositionally biased region" description="Low complexity" evidence="5">
    <location>
        <begin position="1490"/>
        <end position="1507"/>
    </location>
</feature>